<dbReference type="Proteomes" id="UP001501425">
    <property type="component" value="Unassembled WGS sequence"/>
</dbReference>
<keyword evidence="5" id="KW-1185">Reference proteome</keyword>
<evidence type="ECO:0000256" key="1">
    <source>
        <dbReference type="SAM" id="MobiDB-lite"/>
    </source>
</evidence>
<accession>A0AAV3SXD3</accession>
<comment type="caution">
    <text evidence="2">The sequence shown here is derived from an EMBL/GenBank/DDBJ whole genome shotgun (WGS) entry which is preliminary data.</text>
</comment>
<evidence type="ECO:0000313" key="3">
    <source>
        <dbReference type="EMBL" id="MEZ3167944.1"/>
    </source>
</evidence>
<dbReference type="Proteomes" id="UP001567571">
    <property type="component" value="Unassembled WGS sequence"/>
</dbReference>
<feature type="region of interest" description="Disordered" evidence="1">
    <location>
        <begin position="494"/>
        <end position="516"/>
    </location>
</feature>
<protein>
    <submittedName>
        <fullName evidence="2">Uncharacterized protein</fullName>
    </submittedName>
</protein>
<sequence length="707" mass="75890">MEDESPDGRVAFEVEGETLTVHDVIEGQRLRMTADREPTLSPALPELFPFPVDDAVSFEAESIAVPEYASVFVRDADGDFLSRLDEAAEFPRGSYYIEINGSVKTLVRVADVSISATGAVGSDPVELALDRTTTVTVGGRSFHTRPEATITVPDDPAALTEAVSVLGSSIKEFSPERSWPTLRGYPPRIERGDSLDVPSPLTVPDTGVEVVVRPTYADVYRLSTLSYYLGARMTVGDAPAIRLENGYEERLPTEGPALERRVEELLRTWFFLDTLARTEGYVPSDRYEYDQIGGKLPFYPPNLAEKSMSERLMEYLEVGAETVAPYAPVWATEAVLRPAPEAAELLPHLAHVLAPVRVRGESDPLAPDAPVALATSPQVPIGPSKFGSPGDVVPPRDAASVSSGTSLMTPAAYENRLDGEVAEHGEVTVAFLLADAERARSVRESLPDSAAPAGVESWSVHQRPDREAVTEVLSDSTLDIVFCGLPVTEGRIDTTDGSVDTARISAESGPSGPTLSVFENDRNLSASLSAVDRGSTSSVALGGAPRSTSIAEFVALLAKGSPIALAVSLAFGEDDVDARFVGDPATGIATDRGNVPQLYSFRVAGSDSFRVLLRSYLTTEFRLGREIGLIIDPLDSKKSLVGAPEREVGQVDSSGIRAIHDEKAPVLRFSDDLVFWSDDLTDEDVAKFAERSLSEGAVSESGDESRF</sequence>
<evidence type="ECO:0000313" key="2">
    <source>
        <dbReference type="EMBL" id="GAA0555623.1"/>
    </source>
</evidence>
<reference evidence="2" key="2">
    <citation type="submission" date="2023-12" db="EMBL/GenBank/DDBJ databases">
        <authorList>
            <person name="Sun Q."/>
            <person name="Inoue M."/>
        </authorList>
    </citation>
    <scope>NUCLEOTIDE SEQUENCE</scope>
    <source>
        <strain evidence="2">JCM 14265</strain>
    </source>
</reference>
<proteinExistence type="predicted"/>
<reference evidence="2" key="1">
    <citation type="journal article" date="2014" name="Int. J. Syst. Evol. Microbiol.">
        <title>Complete genome sequence of Corynebacterium casei LMG S-19264T (=DSM 44701T), isolated from a smear-ripened cheese.</title>
        <authorList>
            <consortium name="US DOE Joint Genome Institute (JGI-PGF)"/>
            <person name="Walter F."/>
            <person name="Albersmeier A."/>
            <person name="Kalinowski J."/>
            <person name="Ruckert C."/>
        </authorList>
    </citation>
    <scope>NUCLEOTIDE SEQUENCE</scope>
    <source>
        <strain evidence="2">JCM 14265</strain>
    </source>
</reference>
<organism evidence="2 4">
    <name type="scientific">Halorubrum ejinorense</name>
    <dbReference type="NCBI Taxonomy" id="425309"/>
    <lineage>
        <taxon>Archaea</taxon>
        <taxon>Methanobacteriati</taxon>
        <taxon>Methanobacteriota</taxon>
        <taxon>Stenosarchaea group</taxon>
        <taxon>Halobacteria</taxon>
        <taxon>Halobacteriales</taxon>
        <taxon>Haloferacaceae</taxon>
        <taxon>Halorubrum</taxon>
    </lineage>
</organism>
<evidence type="ECO:0000313" key="4">
    <source>
        <dbReference type="Proteomes" id="UP001501425"/>
    </source>
</evidence>
<reference evidence="3 5" key="3">
    <citation type="submission" date="2024-06" db="EMBL/GenBank/DDBJ databases">
        <title>Halorubrum miltondacostae sp. nov., a potential PHA producer isolated from an inland solar saltern in Rio Maior, Portugal.</title>
        <authorList>
            <person name="Albuquerque L."/>
            <person name="Viver T."/>
            <person name="Barroso C."/>
            <person name="Claudino R."/>
            <person name="Galvan M."/>
            <person name="Simoes G."/>
            <person name="Lobo Da Cunha A."/>
            <person name="Egas C."/>
        </authorList>
    </citation>
    <scope>NUCLEOTIDE SEQUENCE [LARGE SCALE GENOMIC DNA]</scope>
    <source>
        <strain evidence="3 5">DSM 18646</strain>
    </source>
</reference>
<dbReference type="EMBL" id="JBEDNW010000005">
    <property type="protein sequence ID" value="MEZ3167944.1"/>
    <property type="molecule type" value="Genomic_DNA"/>
</dbReference>
<feature type="region of interest" description="Disordered" evidence="1">
    <location>
        <begin position="376"/>
        <end position="404"/>
    </location>
</feature>
<dbReference type="RefSeq" id="WP_343780977.1">
    <property type="nucleotide sequence ID" value="NZ_BAAADQ010000016.1"/>
</dbReference>
<dbReference type="AlphaFoldDB" id="A0AAV3SXD3"/>
<name>A0AAV3SXD3_9EURY</name>
<evidence type="ECO:0000313" key="5">
    <source>
        <dbReference type="Proteomes" id="UP001567571"/>
    </source>
</evidence>
<gene>
    <name evidence="3" type="ORF">ABNG02_11500</name>
    <name evidence="2" type="ORF">GCM10008994_33410</name>
</gene>
<dbReference type="EMBL" id="BAAADQ010000016">
    <property type="protein sequence ID" value="GAA0555623.1"/>
    <property type="molecule type" value="Genomic_DNA"/>
</dbReference>